<accession>A0A453RH82</accession>
<reference evidence="1" key="4">
    <citation type="submission" date="2019-03" db="UniProtKB">
        <authorList>
            <consortium name="EnsemblPlants"/>
        </authorList>
    </citation>
    <scope>IDENTIFICATION</scope>
</reference>
<reference evidence="1" key="3">
    <citation type="journal article" date="2017" name="Nature">
        <title>Genome sequence of the progenitor of the wheat D genome Aegilops tauschii.</title>
        <authorList>
            <person name="Luo M.C."/>
            <person name="Gu Y.Q."/>
            <person name="Puiu D."/>
            <person name="Wang H."/>
            <person name="Twardziok S.O."/>
            <person name="Deal K.R."/>
            <person name="Huo N."/>
            <person name="Zhu T."/>
            <person name="Wang L."/>
            <person name="Wang Y."/>
            <person name="McGuire P.E."/>
            <person name="Liu S."/>
            <person name="Long H."/>
            <person name="Ramasamy R.K."/>
            <person name="Rodriguez J.C."/>
            <person name="Van S.L."/>
            <person name="Yuan L."/>
            <person name="Wang Z."/>
            <person name="Xia Z."/>
            <person name="Xiao L."/>
            <person name="Anderson O.D."/>
            <person name="Ouyang S."/>
            <person name="Liang Y."/>
            <person name="Zimin A.V."/>
            <person name="Pertea G."/>
            <person name="Qi P."/>
            <person name="Bennetzen J.L."/>
            <person name="Dai X."/>
            <person name="Dawson M.W."/>
            <person name="Muller H.G."/>
            <person name="Kugler K."/>
            <person name="Rivarola-Duarte L."/>
            <person name="Spannagl M."/>
            <person name="Mayer K.F.X."/>
            <person name="Lu F.H."/>
            <person name="Bevan M.W."/>
            <person name="Leroy P."/>
            <person name="Li P."/>
            <person name="You F.M."/>
            <person name="Sun Q."/>
            <person name="Liu Z."/>
            <person name="Lyons E."/>
            <person name="Wicker T."/>
            <person name="Salzberg S.L."/>
            <person name="Devos K.M."/>
            <person name="Dvorak J."/>
        </authorList>
    </citation>
    <scope>NUCLEOTIDE SEQUENCE [LARGE SCALE GENOMIC DNA]</scope>
    <source>
        <strain evidence="1">cv. AL8/78</strain>
    </source>
</reference>
<keyword evidence="2" id="KW-1185">Reference proteome</keyword>
<evidence type="ECO:0000313" key="1">
    <source>
        <dbReference type="EnsemblPlants" id="AET7Gv20579300.2"/>
    </source>
</evidence>
<sequence length="90" mass="9660">MSGGASRRARAGSHQRGAAEPTLLTLRVIAHGRLCISREYWQGRLGGSCLFARGRCKSSDGRRSSRSRLLSTSVAMAITTSTRIHGVLSC</sequence>
<dbReference type="AlphaFoldDB" id="A0A453RH82"/>
<protein>
    <submittedName>
        <fullName evidence="1">Uncharacterized protein</fullName>
    </submittedName>
</protein>
<reference evidence="2" key="1">
    <citation type="journal article" date="2014" name="Science">
        <title>Ancient hybridizations among the ancestral genomes of bread wheat.</title>
        <authorList>
            <consortium name="International Wheat Genome Sequencing Consortium,"/>
            <person name="Marcussen T."/>
            <person name="Sandve S.R."/>
            <person name="Heier L."/>
            <person name="Spannagl M."/>
            <person name="Pfeifer M."/>
            <person name="Jakobsen K.S."/>
            <person name="Wulff B.B."/>
            <person name="Steuernagel B."/>
            <person name="Mayer K.F."/>
            <person name="Olsen O.A."/>
        </authorList>
    </citation>
    <scope>NUCLEOTIDE SEQUENCE [LARGE SCALE GENOMIC DNA]</scope>
    <source>
        <strain evidence="2">cv. AL8/78</strain>
    </source>
</reference>
<dbReference type="Proteomes" id="UP000015105">
    <property type="component" value="Chromosome 7D"/>
</dbReference>
<dbReference type="EnsemblPlants" id="AET7Gv20579300.2">
    <property type="protein sequence ID" value="AET7Gv20579300.2"/>
    <property type="gene ID" value="AET7Gv20579300"/>
</dbReference>
<evidence type="ECO:0000313" key="2">
    <source>
        <dbReference type="Proteomes" id="UP000015105"/>
    </source>
</evidence>
<proteinExistence type="predicted"/>
<organism evidence="1 2">
    <name type="scientific">Aegilops tauschii subsp. strangulata</name>
    <name type="common">Goatgrass</name>
    <dbReference type="NCBI Taxonomy" id="200361"/>
    <lineage>
        <taxon>Eukaryota</taxon>
        <taxon>Viridiplantae</taxon>
        <taxon>Streptophyta</taxon>
        <taxon>Embryophyta</taxon>
        <taxon>Tracheophyta</taxon>
        <taxon>Spermatophyta</taxon>
        <taxon>Magnoliopsida</taxon>
        <taxon>Liliopsida</taxon>
        <taxon>Poales</taxon>
        <taxon>Poaceae</taxon>
        <taxon>BOP clade</taxon>
        <taxon>Pooideae</taxon>
        <taxon>Triticodae</taxon>
        <taxon>Triticeae</taxon>
        <taxon>Triticinae</taxon>
        <taxon>Aegilops</taxon>
    </lineage>
</organism>
<reference evidence="1" key="5">
    <citation type="journal article" date="2021" name="G3 (Bethesda)">
        <title>Aegilops tauschii genome assembly Aet v5.0 features greater sequence contiguity and improved annotation.</title>
        <authorList>
            <person name="Wang L."/>
            <person name="Zhu T."/>
            <person name="Rodriguez J.C."/>
            <person name="Deal K.R."/>
            <person name="Dubcovsky J."/>
            <person name="McGuire P.E."/>
            <person name="Lux T."/>
            <person name="Spannagl M."/>
            <person name="Mayer K.F.X."/>
            <person name="Baldrich P."/>
            <person name="Meyers B.C."/>
            <person name="Huo N."/>
            <person name="Gu Y.Q."/>
            <person name="Zhou H."/>
            <person name="Devos K.M."/>
            <person name="Bennetzen J.L."/>
            <person name="Unver T."/>
            <person name="Budak H."/>
            <person name="Gulick P.J."/>
            <person name="Galiba G."/>
            <person name="Kalapos B."/>
            <person name="Nelson D.R."/>
            <person name="Li P."/>
            <person name="You F.M."/>
            <person name="Luo M.C."/>
            <person name="Dvorak J."/>
        </authorList>
    </citation>
    <scope>NUCLEOTIDE SEQUENCE [LARGE SCALE GENOMIC DNA]</scope>
    <source>
        <strain evidence="1">cv. AL8/78</strain>
    </source>
</reference>
<reference evidence="2" key="2">
    <citation type="journal article" date="2017" name="Nat. Plants">
        <title>The Aegilops tauschii genome reveals multiple impacts of transposons.</title>
        <authorList>
            <person name="Zhao G."/>
            <person name="Zou C."/>
            <person name="Li K."/>
            <person name="Wang K."/>
            <person name="Li T."/>
            <person name="Gao L."/>
            <person name="Zhang X."/>
            <person name="Wang H."/>
            <person name="Yang Z."/>
            <person name="Liu X."/>
            <person name="Jiang W."/>
            <person name="Mao L."/>
            <person name="Kong X."/>
            <person name="Jiao Y."/>
            <person name="Jia J."/>
        </authorList>
    </citation>
    <scope>NUCLEOTIDE SEQUENCE [LARGE SCALE GENOMIC DNA]</scope>
    <source>
        <strain evidence="2">cv. AL8/78</strain>
    </source>
</reference>
<dbReference type="Gramene" id="AET7Gv20579300.2">
    <property type="protein sequence ID" value="AET7Gv20579300.2"/>
    <property type="gene ID" value="AET7Gv20579300"/>
</dbReference>
<name>A0A453RH82_AEGTS</name>